<comment type="caution">
    <text evidence="3">The sequence shown here is derived from an EMBL/GenBank/DDBJ whole genome shotgun (WGS) entry which is preliminary data.</text>
</comment>
<dbReference type="PROSITE" id="PS51257">
    <property type="entry name" value="PROKAR_LIPOPROTEIN"/>
    <property type="match status" value="1"/>
</dbReference>
<proteinExistence type="predicted"/>
<evidence type="ECO:0000256" key="1">
    <source>
        <dbReference type="SAM" id="MobiDB-lite"/>
    </source>
</evidence>
<reference evidence="3 4" key="1">
    <citation type="submission" date="2022-03" db="EMBL/GenBank/DDBJ databases">
        <authorList>
            <person name="Brunel B."/>
        </authorList>
    </citation>
    <scope>NUCLEOTIDE SEQUENCE [LARGE SCALE GENOMIC DNA]</scope>
    <source>
        <strain evidence="3">STM5069sample</strain>
    </source>
</reference>
<evidence type="ECO:0000256" key="2">
    <source>
        <dbReference type="SAM" id="SignalP"/>
    </source>
</evidence>
<feature type="chain" id="PRO_5045908258" evidence="2">
    <location>
        <begin position="23"/>
        <end position="88"/>
    </location>
</feature>
<dbReference type="Proteomes" id="UP001153050">
    <property type="component" value="Unassembled WGS sequence"/>
</dbReference>
<dbReference type="EMBL" id="CAKXZT010000078">
    <property type="protein sequence ID" value="CAH2397180.1"/>
    <property type="molecule type" value="Genomic_DNA"/>
</dbReference>
<sequence length="88" mass="9641">MRSFSIEAALAAILLSTACASAASSLPPKTQQKFEFVVRKENKTHVSLPRHPEAPTARSTATPGLQLKNDNDQYPSVDYDLFSDEYGL</sequence>
<feature type="signal peptide" evidence="2">
    <location>
        <begin position="1"/>
        <end position="22"/>
    </location>
</feature>
<keyword evidence="2" id="KW-0732">Signal</keyword>
<name>A0ABM9DKP0_9HYPH</name>
<evidence type="ECO:0000313" key="4">
    <source>
        <dbReference type="Proteomes" id="UP001153050"/>
    </source>
</evidence>
<gene>
    <name evidence="3" type="ORF">MES5069_1690001</name>
</gene>
<accession>A0ABM9DKP0</accession>
<protein>
    <submittedName>
        <fullName evidence="3">Uncharacterized protein</fullName>
    </submittedName>
</protein>
<feature type="region of interest" description="Disordered" evidence="1">
    <location>
        <begin position="43"/>
        <end position="78"/>
    </location>
</feature>
<keyword evidence="4" id="KW-1185">Reference proteome</keyword>
<evidence type="ECO:0000313" key="3">
    <source>
        <dbReference type="EMBL" id="CAH2397180.1"/>
    </source>
</evidence>
<organism evidence="3 4">
    <name type="scientific">Mesorhizobium escarrei</name>
    <dbReference type="NCBI Taxonomy" id="666018"/>
    <lineage>
        <taxon>Bacteria</taxon>
        <taxon>Pseudomonadati</taxon>
        <taxon>Pseudomonadota</taxon>
        <taxon>Alphaproteobacteria</taxon>
        <taxon>Hyphomicrobiales</taxon>
        <taxon>Phyllobacteriaceae</taxon>
        <taxon>Mesorhizobium</taxon>
    </lineage>
</organism>